<organism evidence="1 2">
    <name type="scientific">Candidatus Lachnoclostridium pullistercoris</name>
    <dbReference type="NCBI Taxonomy" id="2838632"/>
    <lineage>
        <taxon>Bacteria</taxon>
        <taxon>Bacillati</taxon>
        <taxon>Bacillota</taxon>
        <taxon>Clostridia</taxon>
        <taxon>Lachnospirales</taxon>
        <taxon>Lachnospiraceae</taxon>
    </lineage>
</organism>
<dbReference type="Gene3D" id="1.20.58.1400">
    <property type="entry name" value="Domain of unknown function DUF3837"/>
    <property type="match status" value="1"/>
</dbReference>
<comment type="caution">
    <text evidence="1">The sequence shown here is derived from an EMBL/GenBank/DDBJ whole genome shotgun (WGS) entry which is preliminary data.</text>
</comment>
<sequence length="103" mass="11477">MVYELYLESVKIKVTRFEQASRLINARELACAVGMAFCQAGLPMPELEPGTDAEEFQKESLAVLEKTSGPGEKLMDAIRGYSRRDEKADEDMIAVLKLAYEDG</sequence>
<evidence type="ECO:0000313" key="1">
    <source>
        <dbReference type="EMBL" id="HJC46887.1"/>
    </source>
</evidence>
<protein>
    <submittedName>
        <fullName evidence="1">DUF3837 domain-containing protein</fullName>
    </submittedName>
</protein>
<reference evidence="1" key="2">
    <citation type="submission" date="2021-04" db="EMBL/GenBank/DDBJ databases">
        <authorList>
            <person name="Gilroy R."/>
        </authorList>
    </citation>
    <scope>NUCLEOTIDE SEQUENCE</scope>
    <source>
        <strain evidence="1">CHK183-5548</strain>
    </source>
</reference>
<dbReference type="AlphaFoldDB" id="A0A9D2T556"/>
<name>A0A9D2T556_9FIRM</name>
<dbReference type="Proteomes" id="UP000823883">
    <property type="component" value="Unassembled WGS sequence"/>
</dbReference>
<evidence type="ECO:0000313" key="2">
    <source>
        <dbReference type="Proteomes" id="UP000823883"/>
    </source>
</evidence>
<dbReference type="InterPro" id="IPR038406">
    <property type="entry name" value="DUF3837_sf"/>
</dbReference>
<dbReference type="EMBL" id="DWWL01000010">
    <property type="protein sequence ID" value="HJC46887.1"/>
    <property type="molecule type" value="Genomic_DNA"/>
</dbReference>
<proteinExistence type="predicted"/>
<reference evidence="1" key="1">
    <citation type="journal article" date="2021" name="PeerJ">
        <title>Extensive microbial diversity within the chicken gut microbiome revealed by metagenomics and culture.</title>
        <authorList>
            <person name="Gilroy R."/>
            <person name="Ravi A."/>
            <person name="Getino M."/>
            <person name="Pursley I."/>
            <person name="Horton D.L."/>
            <person name="Alikhan N.F."/>
            <person name="Baker D."/>
            <person name="Gharbi K."/>
            <person name="Hall N."/>
            <person name="Watson M."/>
            <person name="Adriaenssens E.M."/>
            <person name="Foster-Nyarko E."/>
            <person name="Jarju S."/>
            <person name="Secka A."/>
            <person name="Antonio M."/>
            <person name="Oren A."/>
            <person name="Chaudhuri R.R."/>
            <person name="La Ragione R."/>
            <person name="Hildebrand F."/>
            <person name="Pallen M.J."/>
        </authorList>
    </citation>
    <scope>NUCLEOTIDE SEQUENCE</scope>
    <source>
        <strain evidence="1">CHK183-5548</strain>
    </source>
</reference>
<accession>A0A9D2T556</accession>
<gene>
    <name evidence="1" type="ORF">IAA04_02405</name>
</gene>